<dbReference type="RefSeq" id="WP_086966760.1">
    <property type="nucleotide sequence ID" value="NZ_FCOJ02000009.1"/>
</dbReference>
<organism evidence="2 3">
    <name type="scientific">Caballeronia glebae</name>
    <dbReference type="NCBI Taxonomy" id="1777143"/>
    <lineage>
        <taxon>Bacteria</taxon>
        <taxon>Pseudomonadati</taxon>
        <taxon>Pseudomonadota</taxon>
        <taxon>Betaproteobacteria</taxon>
        <taxon>Burkholderiales</taxon>
        <taxon>Burkholderiaceae</taxon>
        <taxon>Caballeronia</taxon>
    </lineage>
</organism>
<dbReference type="AlphaFoldDB" id="A0A158A5Y4"/>
<gene>
    <name evidence="2" type="ORF">AWB82_01790</name>
</gene>
<protein>
    <submittedName>
        <fullName evidence="2">Uncharacterized protein</fullName>
    </submittedName>
</protein>
<reference evidence="2" key="1">
    <citation type="submission" date="2016-01" db="EMBL/GenBank/DDBJ databases">
        <authorList>
            <person name="Peeters C."/>
        </authorList>
    </citation>
    <scope>NUCLEOTIDE SEQUENCE [LARGE SCALE GENOMIC DNA]</scope>
    <source>
        <strain evidence="2">LMG 29325</strain>
    </source>
</reference>
<proteinExistence type="predicted"/>
<dbReference type="Proteomes" id="UP000054596">
    <property type="component" value="Unassembled WGS sequence"/>
</dbReference>
<evidence type="ECO:0000256" key="1">
    <source>
        <dbReference type="SAM" id="Phobius"/>
    </source>
</evidence>
<feature type="transmembrane region" description="Helical" evidence="1">
    <location>
        <begin position="24"/>
        <end position="46"/>
    </location>
</feature>
<keyword evidence="1" id="KW-1133">Transmembrane helix</keyword>
<dbReference type="EMBL" id="FCOJ02000009">
    <property type="protein sequence ID" value="SAK53264.1"/>
    <property type="molecule type" value="Genomic_DNA"/>
</dbReference>
<feature type="transmembrane region" description="Helical" evidence="1">
    <location>
        <begin position="66"/>
        <end position="84"/>
    </location>
</feature>
<dbReference type="OrthoDB" id="9130165at2"/>
<sequence length="159" mass="17004">MSEDIEIAVSAPLKVAAALWQERWWCCAAFVVATAANSLPPAGYLGMAVRFAYEHLLHDASGVGRIMAGVLGILVASLAWQVACQRDRARPGLFARACDWVVKRFLMSQLARGVAVVIGASFACGAHGVVFGAAFGVWLGLVMCCMQCLTAFSVMPRLR</sequence>
<keyword evidence="1" id="KW-0812">Transmembrane</keyword>
<keyword evidence="3" id="KW-1185">Reference proteome</keyword>
<keyword evidence="1" id="KW-0472">Membrane</keyword>
<evidence type="ECO:0000313" key="3">
    <source>
        <dbReference type="Proteomes" id="UP000054596"/>
    </source>
</evidence>
<name>A0A158A5Y4_9BURK</name>
<accession>A0A158A5Y4</accession>
<feature type="transmembrane region" description="Helical" evidence="1">
    <location>
        <begin position="129"/>
        <end position="154"/>
    </location>
</feature>
<dbReference type="STRING" id="1777143.AWB82_01790"/>
<comment type="caution">
    <text evidence="2">The sequence shown here is derived from an EMBL/GenBank/DDBJ whole genome shotgun (WGS) entry which is preliminary data.</text>
</comment>
<evidence type="ECO:0000313" key="2">
    <source>
        <dbReference type="EMBL" id="SAK53264.1"/>
    </source>
</evidence>